<evidence type="ECO:0000313" key="3">
    <source>
        <dbReference type="Proteomes" id="UP001165080"/>
    </source>
</evidence>
<dbReference type="EMBL" id="BRXU01000026">
    <property type="protein sequence ID" value="GLC59171.1"/>
    <property type="molecule type" value="Genomic_DNA"/>
</dbReference>
<feature type="compositionally biased region" description="Low complexity" evidence="1">
    <location>
        <begin position="547"/>
        <end position="575"/>
    </location>
</feature>
<feature type="region of interest" description="Disordered" evidence="1">
    <location>
        <begin position="235"/>
        <end position="309"/>
    </location>
</feature>
<name>A0A9W6BVC8_9CHLO</name>
<dbReference type="Proteomes" id="UP001165080">
    <property type="component" value="Unassembled WGS sequence"/>
</dbReference>
<proteinExistence type="predicted"/>
<evidence type="ECO:0000256" key="1">
    <source>
        <dbReference type="SAM" id="MobiDB-lite"/>
    </source>
</evidence>
<keyword evidence="3" id="KW-1185">Reference proteome</keyword>
<feature type="compositionally biased region" description="Low complexity" evidence="1">
    <location>
        <begin position="497"/>
        <end position="516"/>
    </location>
</feature>
<feature type="compositionally biased region" description="Low complexity" evidence="1">
    <location>
        <begin position="197"/>
        <end position="213"/>
    </location>
</feature>
<feature type="region of interest" description="Disordered" evidence="1">
    <location>
        <begin position="197"/>
        <end position="222"/>
    </location>
</feature>
<feature type="compositionally biased region" description="Pro residues" evidence="1">
    <location>
        <begin position="537"/>
        <end position="546"/>
    </location>
</feature>
<gene>
    <name evidence="2" type="primary">PLEST011719</name>
    <name evidence="2" type="ORF">PLESTB_001456000</name>
</gene>
<evidence type="ECO:0000313" key="2">
    <source>
        <dbReference type="EMBL" id="GLC59171.1"/>
    </source>
</evidence>
<sequence>MFPTEAQSISKESATVQLFRLVGGEEQSYDLGLRSGGRGICLGAGSAQLRKDLGLKVGDMLRVAVLPSGRKVVVADGAAAGRYRYCCRVHLTISDIGSKGHFYVPFFLVLVEGLLRPHIAGQPEKRFKVQLDLRTVAAAAAKEDSDLRGAELYSSKITNRAPTWRVSKLGSWLKSQGAVPGDFVRLWVVRPAVAVEGSTGTQQQQGHQQQQQQEGKEGEEEQPPVIHFRHEMAAENGPDGTATTAAGAGGGAAAGDSAAGQPPPQQQQLLQGQQGQQGRHQGQGQRRRQLARQRQQQQKQDQHQQPPPVTYWMRLLESLRAQMRIRRAQPPSPAGTAAAAGAAAVAAGGGANTAAGANIAAATQADQDQQPAVLGVKQEPLPVREGPPAVHQWAAGGTGAAAAAAMTAAAAVGAAAVPATAAPLQPQTQGQQQQQPGASVPAAAVVALGAARAARAPAVARGGWRPVALDVACGVAAGGGQREVIDPAADSADEGEQQQQQQQQPTNQAGPSGAGMLPPPPPQPQQMPSSLLGPRTPLEPLPPPQQLQPHQQHPQPQPQQQEVQQQPQPQQQQAPRHLLPGASAGEVPAAAATIRHLHGCVPQGQHTPPSPPIELQVAGVKFLSGLGVHQHMENVKLGLVNLGRWGAPLPSEPLEPVGVEVRQDNRGRGLGLFTTQPICANTVICVMGGLMMAQEPDGVEFVERGCCSLPPTMGQQLRERVAGSRAPPDAEEQLLL</sequence>
<feature type="compositionally biased region" description="Low complexity" evidence="1">
    <location>
        <begin position="237"/>
        <end position="246"/>
    </location>
</feature>
<dbReference type="AlphaFoldDB" id="A0A9W6BVC8"/>
<feature type="region of interest" description="Disordered" evidence="1">
    <location>
        <begin position="489"/>
        <end position="575"/>
    </location>
</feature>
<feature type="compositionally biased region" description="Low complexity" evidence="1">
    <location>
        <begin position="254"/>
        <end position="284"/>
    </location>
</feature>
<reference evidence="2 3" key="1">
    <citation type="journal article" date="2023" name="Commun. Biol.">
        <title>Reorganization of the ancestral sex-determining regions during the evolution of trioecy in Pleodorina starrii.</title>
        <authorList>
            <person name="Takahashi K."/>
            <person name="Suzuki S."/>
            <person name="Kawai-Toyooka H."/>
            <person name="Yamamoto K."/>
            <person name="Hamaji T."/>
            <person name="Ootsuki R."/>
            <person name="Yamaguchi H."/>
            <person name="Kawachi M."/>
            <person name="Higashiyama T."/>
            <person name="Nozaki H."/>
        </authorList>
    </citation>
    <scope>NUCLEOTIDE SEQUENCE [LARGE SCALE GENOMIC DNA]</scope>
    <source>
        <strain evidence="2 3">NIES-4479</strain>
    </source>
</reference>
<organism evidence="2 3">
    <name type="scientific">Pleodorina starrii</name>
    <dbReference type="NCBI Taxonomy" id="330485"/>
    <lineage>
        <taxon>Eukaryota</taxon>
        <taxon>Viridiplantae</taxon>
        <taxon>Chlorophyta</taxon>
        <taxon>core chlorophytes</taxon>
        <taxon>Chlorophyceae</taxon>
        <taxon>CS clade</taxon>
        <taxon>Chlamydomonadales</taxon>
        <taxon>Volvocaceae</taxon>
        <taxon>Pleodorina</taxon>
    </lineage>
</organism>
<accession>A0A9W6BVC8</accession>
<comment type="caution">
    <text evidence="2">The sequence shown here is derived from an EMBL/GenBank/DDBJ whole genome shotgun (WGS) entry which is preliminary data.</text>
</comment>
<protein>
    <submittedName>
        <fullName evidence="2">Uncharacterized protein</fullName>
    </submittedName>
</protein>